<evidence type="ECO:0000313" key="1">
    <source>
        <dbReference type="EMBL" id="EDS44740.1"/>
    </source>
</evidence>
<dbReference type="HOGENOM" id="CLU_3242689_0_0_1"/>
<dbReference type="AlphaFoldDB" id="B0WDP1"/>
<dbReference type="KEGG" id="cqu:CpipJ_CPIJ004758"/>
<dbReference type="Proteomes" id="UP000002320">
    <property type="component" value="Unassembled WGS sequence"/>
</dbReference>
<evidence type="ECO:0000313" key="3">
    <source>
        <dbReference type="Proteomes" id="UP000002320"/>
    </source>
</evidence>
<organism>
    <name type="scientific">Culex quinquefasciatus</name>
    <name type="common">Southern house mosquito</name>
    <name type="synonym">Culex pungens</name>
    <dbReference type="NCBI Taxonomy" id="7176"/>
    <lineage>
        <taxon>Eukaryota</taxon>
        <taxon>Metazoa</taxon>
        <taxon>Ecdysozoa</taxon>
        <taxon>Arthropoda</taxon>
        <taxon>Hexapoda</taxon>
        <taxon>Insecta</taxon>
        <taxon>Pterygota</taxon>
        <taxon>Neoptera</taxon>
        <taxon>Endopterygota</taxon>
        <taxon>Diptera</taxon>
        <taxon>Nematocera</taxon>
        <taxon>Culicoidea</taxon>
        <taxon>Culicidae</taxon>
        <taxon>Culicinae</taxon>
        <taxon>Culicini</taxon>
        <taxon>Culex</taxon>
        <taxon>Culex</taxon>
    </lineage>
</organism>
<keyword evidence="3" id="KW-1185">Reference proteome</keyword>
<accession>B0WDP1</accession>
<dbReference type="EMBL" id="DS231899">
    <property type="protein sequence ID" value="EDS44740.1"/>
    <property type="molecule type" value="Genomic_DNA"/>
</dbReference>
<reference evidence="1" key="1">
    <citation type="submission" date="2007-03" db="EMBL/GenBank/DDBJ databases">
        <title>Annotation of Culex pipiens quinquefasciatus.</title>
        <authorList>
            <consortium name="The Broad Institute Genome Sequencing Platform"/>
            <person name="Atkinson P.W."/>
            <person name="Hemingway J."/>
            <person name="Christensen B.M."/>
            <person name="Higgs S."/>
            <person name="Kodira C."/>
            <person name="Hannick L."/>
            <person name="Megy K."/>
            <person name="O'Leary S."/>
            <person name="Pearson M."/>
            <person name="Haas B.J."/>
            <person name="Mauceli E."/>
            <person name="Wortman J.R."/>
            <person name="Lee N.H."/>
            <person name="Guigo R."/>
            <person name="Stanke M."/>
            <person name="Alvarado L."/>
            <person name="Amedeo P."/>
            <person name="Antoine C.H."/>
            <person name="Arensburger P."/>
            <person name="Bidwell S.L."/>
            <person name="Crawford M."/>
            <person name="Camaro F."/>
            <person name="Devon K."/>
            <person name="Engels R."/>
            <person name="Hammond M."/>
            <person name="Howarth C."/>
            <person name="Koehrsen M."/>
            <person name="Lawson D."/>
            <person name="Montgomery P."/>
            <person name="Nene V."/>
            <person name="Nusbaum C."/>
            <person name="Puiu D."/>
            <person name="Romero-Severson J."/>
            <person name="Severson D.W."/>
            <person name="Shumway M."/>
            <person name="Sisk P."/>
            <person name="Stolte C."/>
            <person name="Zeng Q."/>
            <person name="Eisenstadt E."/>
            <person name="Fraser-Liggett C."/>
            <person name="Strausberg R."/>
            <person name="Galagan J."/>
            <person name="Birren B."/>
            <person name="Collins F.H."/>
        </authorList>
    </citation>
    <scope>NUCLEOTIDE SEQUENCE [LARGE SCALE GENOMIC DNA]</scope>
    <source>
        <strain evidence="1">JHB</strain>
    </source>
</reference>
<sequence>MARPFEVCPQWGWLNCIILEKILFYKDPESESFTNEKYKIFYK</sequence>
<name>B0WDP1_CULQU</name>
<dbReference type="InParanoid" id="B0WDP1"/>
<protein>
    <submittedName>
        <fullName evidence="1 2">Uncharacterized protein</fullName>
    </submittedName>
</protein>
<dbReference type="VEuPathDB" id="VectorBase:CPIJ004758"/>
<proteinExistence type="predicted"/>
<gene>
    <name evidence="2" type="primary">6036834</name>
    <name evidence="1" type="ORF">CpipJ_CPIJ004758</name>
</gene>
<evidence type="ECO:0000313" key="2">
    <source>
        <dbReference type="EnsemblMetazoa" id="CPIJ004758-PA"/>
    </source>
</evidence>
<dbReference type="EnsemblMetazoa" id="CPIJ004758-RA">
    <property type="protein sequence ID" value="CPIJ004758-PA"/>
    <property type="gene ID" value="CPIJ004758"/>
</dbReference>
<reference evidence="2" key="2">
    <citation type="submission" date="2021-02" db="UniProtKB">
        <authorList>
            <consortium name="EnsemblMetazoa"/>
        </authorList>
    </citation>
    <scope>IDENTIFICATION</scope>
    <source>
        <strain evidence="2">JHB</strain>
    </source>
</reference>